<dbReference type="GO" id="GO:0006432">
    <property type="term" value="P:phenylalanyl-tRNA aminoacylation"/>
    <property type="evidence" value="ECO:0007669"/>
    <property type="project" value="InterPro"/>
</dbReference>
<dbReference type="GO" id="GO:0000049">
    <property type="term" value="F:tRNA binding"/>
    <property type="evidence" value="ECO:0007669"/>
    <property type="project" value="UniProtKB-KW"/>
</dbReference>
<dbReference type="InterPro" id="IPR020825">
    <property type="entry name" value="Phe-tRNA_synthase-like_B3/B4"/>
</dbReference>
<evidence type="ECO:0000256" key="1">
    <source>
        <dbReference type="ARBA" id="ARBA00004496"/>
    </source>
</evidence>
<evidence type="ECO:0000256" key="7">
    <source>
        <dbReference type="ARBA" id="ARBA00022598"/>
    </source>
</evidence>
<dbReference type="SUPFAM" id="SSF50249">
    <property type="entry name" value="Nucleic acid-binding proteins"/>
    <property type="match status" value="1"/>
</dbReference>
<reference evidence="19" key="1">
    <citation type="submission" date="2018-05" db="EMBL/GenBank/DDBJ databases">
        <authorList>
            <person name="Lanie J.A."/>
            <person name="Ng W.-L."/>
            <person name="Kazmierczak K.M."/>
            <person name="Andrzejewski T.M."/>
            <person name="Davidsen T.M."/>
            <person name="Wayne K.J."/>
            <person name="Tettelin H."/>
            <person name="Glass J.I."/>
            <person name="Rusch D."/>
            <person name="Podicherti R."/>
            <person name="Tsui H.-C.T."/>
            <person name="Winkler M.E."/>
        </authorList>
    </citation>
    <scope>NUCLEOTIDE SEQUENCE</scope>
</reference>
<dbReference type="Pfam" id="PF01588">
    <property type="entry name" value="tRNA_bind"/>
    <property type="match status" value="1"/>
</dbReference>
<dbReference type="FunFam" id="2.40.50.140:FF:000045">
    <property type="entry name" value="Phenylalanine--tRNA ligase beta subunit"/>
    <property type="match status" value="1"/>
</dbReference>
<comment type="subunit">
    <text evidence="3">Tetramer of two alpha and two beta subunits.</text>
</comment>
<evidence type="ECO:0000256" key="11">
    <source>
        <dbReference type="ARBA" id="ARBA00022842"/>
    </source>
</evidence>
<dbReference type="Gene3D" id="2.40.50.140">
    <property type="entry name" value="Nucleic acid-binding proteins"/>
    <property type="match status" value="1"/>
</dbReference>
<dbReference type="InterPro" id="IPR004532">
    <property type="entry name" value="Phe-tRNA-ligase_IIc_bsu_bact"/>
</dbReference>
<dbReference type="SUPFAM" id="SSF46955">
    <property type="entry name" value="Putative DNA-binding domain"/>
    <property type="match status" value="1"/>
</dbReference>
<keyword evidence="5" id="KW-0963">Cytoplasm</keyword>
<dbReference type="InterPro" id="IPR005147">
    <property type="entry name" value="tRNA_synthase_B5-dom"/>
</dbReference>
<evidence type="ECO:0000259" key="17">
    <source>
        <dbReference type="PROSITE" id="PS50886"/>
    </source>
</evidence>
<evidence type="ECO:0000256" key="13">
    <source>
        <dbReference type="ARBA" id="ARBA00022917"/>
    </source>
</evidence>
<gene>
    <name evidence="19" type="ORF">METZ01_LOCUS103736</name>
</gene>
<proteinExistence type="inferred from homology"/>
<dbReference type="Pfam" id="PF03483">
    <property type="entry name" value="B3_4"/>
    <property type="match status" value="1"/>
</dbReference>
<keyword evidence="7" id="KW-0436">Ligase</keyword>
<feature type="non-terminal residue" evidence="19">
    <location>
        <position position="506"/>
    </location>
</feature>
<sequence>MNISTSWLREWSDPKVSDIDLAEKLTMAGLEVDKIGPVAPDFEGVVVGVVVSCERHPNADKLSLCVVDIGKGSNLQIICGAPNVRKGLKVAVATVGAVLPNNFKIKKAKLRGVESFGMICSEAEIGLSDEHEGIMELDSSAPLGENLRYFLDLDENIIELDLTPNRGDCFSVLGVAREVCAIYDLALPKREYRAKVTGKRTFNSTISSPKACPKYLTRIIEGIDTAAKTPQWMAQRLLRSSQQLHSPVVDITNYVLLELGQPMHAFDLKKINGDINVRMAKDGEKIELLNEQTVALRDDTLVISDQHSAIAIAGVMGGISTATEDDSTEILLESAFFDPISISGVARSYSLYTESSLRFERGVDYELTHRAMERATELVLEICGGKASEINQCIDASSLPTIEQINITSEKISRVLGFELDPAWIESKFKSLHFDTISHGNSSWTIDPPSFRFDIRLQADLIEELVRLYGYDKVPVHNLSSTVNISSANQTQITSHDISHSLVNRG</sequence>
<dbReference type="CDD" id="cd02796">
    <property type="entry name" value="tRNA_bind_bactPheRS"/>
    <property type="match status" value="1"/>
</dbReference>
<dbReference type="SMART" id="SM00874">
    <property type="entry name" value="B5"/>
    <property type="match status" value="1"/>
</dbReference>
<evidence type="ECO:0000259" key="18">
    <source>
        <dbReference type="PROSITE" id="PS51483"/>
    </source>
</evidence>
<dbReference type="NCBIfam" id="TIGR00472">
    <property type="entry name" value="pheT_bact"/>
    <property type="match status" value="1"/>
</dbReference>
<keyword evidence="6" id="KW-0820">tRNA-binding</keyword>
<evidence type="ECO:0000256" key="9">
    <source>
        <dbReference type="ARBA" id="ARBA00022741"/>
    </source>
</evidence>
<keyword evidence="10" id="KW-0067">ATP-binding</keyword>
<keyword evidence="14" id="KW-0030">Aminoacyl-tRNA synthetase</keyword>
<protein>
    <recommendedName>
        <fullName evidence="4">Phenylalanine--tRNA ligase beta subunit</fullName>
    </recommendedName>
    <alternativeName>
        <fullName evidence="15">Phenylalanyl-tRNA synthetase beta subunit</fullName>
    </alternativeName>
</protein>
<dbReference type="EMBL" id="UINC01011542">
    <property type="protein sequence ID" value="SVA50882.1"/>
    <property type="molecule type" value="Genomic_DNA"/>
</dbReference>
<dbReference type="GO" id="GO:0005524">
    <property type="term" value="F:ATP binding"/>
    <property type="evidence" value="ECO:0007669"/>
    <property type="project" value="UniProtKB-KW"/>
</dbReference>
<dbReference type="InterPro" id="IPR009061">
    <property type="entry name" value="DNA-bd_dom_put_sf"/>
</dbReference>
<keyword evidence="13" id="KW-0648">Protein biosynthesis</keyword>
<evidence type="ECO:0000256" key="3">
    <source>
        <dbReference type="ARBA" id="ARBA00011209"/>
    </source>
</evidence>
<feature type="domain" description="TRNA-binding" evidence="17">
    <location>
        <begin position="39"/>
        <end position="148"/>
    </location>
</feature>
<dbReference type="FunFam" id="3.50.40.10:FF:000001">
    <property type="entry name" value="Phenylalanine--tRNA ligase beta subunit"/>
    <property type="match status" value="1"/>
</dbReference>
<dbReference type="AlphaFoldDB" id="A0A381WEJ1"/>
<dbReference type="PANTHER" id="PTHR10947">
    <property type="entry name" value="PHENYLALANYL-TRNA SYNTHETASE BETA CHAIN AND LEUCINE-RICH REPEAT-CONTAINING PROTEIN 47"/>
    <property type="match status" value="1"/>
</dbReference>
<dbReference type="InterPro" id="IPR033714">
    <property type="entry name" value="tRNA_bind_bactPheRS"/>
</dbReference>
<evidence type="ECO:0000256" key="5">
    <source>
        <dbReference type="ARBA" id="ARBA00022490"/>
    </source>
</evidence>
<evidence type="ECO:0000256" key="6">
    <source>
        <dbReference type="ARBA" id="ARBA00022555"/>
    </source>
</evidence>
<dbReference type="Gene3D" id="3.50.40.10">
    <property type="entry name" value="Phenylalanyl-trna Synthetase, Chain B, domain 3"/>
    <property type="match status" value="1"/>
</dbReference>
<dbReference type="InterPro" id="IPR045060">
    <property type="entry name" value="Phe-tRNA-ligase_IIc_bsu"/>
</dbReference>
<keyword evidence="12" id="KW-0694">RNA-binding</keyword>
<dbReference type="GO" id="GO:0004826">
    <property type="term" value="F:phenylalanine-tRNA ligase activity"/>
    <property type="evidence" value="ECO:0007669"/>
    <property type="project" value="UniProtKB-EC"/>
</dbReference>
<comment type="catalytic activity">
    <reaction evidence="16">
        <text>tRNA(Phe) + L-phenylalanine + ATP = L-phenylalanyl-tRNA(Phe) + AMP + diphosphate + H(+)</text>
        <dbReference type="Rhea" id="RHEA:19413"/>
        <dbReference type="Rhea" id="RHEA-COMP:9668"/>
        <dbReference type="Rhea" id="RHEA-COMP:9699"/>
        <dbReference type="ChEBI" id="CHEBI:15378"/>
        <dbReference type="ChEBI" id="CHEBI:30616"/>
        <dbReference type="ChEBI" id="CHEBI:33019"/>
        <dbReference type="ChEBI" id="CHEBI:58095"/>
        <dbReference type="ChEBI" id="CHEBI:78442"/>
        <dbReference type="ChEBI" id="CHEBI:78531"/>
        <dbReference type="ChEBI" id="CHEBI:456215"/>
        <dbReference type="EC" id="6.1.1.20"/>
    </reaction>
</comment>
<dbReference type="GO" id="GO:0000287">
    <property type="term" value="F:magnesium ion binding"/>
    <property type="evidence" value="ECO:0007669"/>
    <property type="project" value="InterPro"/>
</dbReference>
<dbReference type="NCBIfam" id="NF045760">
    <property type="entry name" value="YtpR"/>
    <property type="match status" value="1"/>
</dbReference>
<evidence type="ECO:0000256" key="15">
    <source>
        <dbReference type="ARBA" id="ARBA00033189"/>
    </source>
</evidence>
<evidence type="ECO:0000256" key="12">
    <source>
        <dbReference type="ARBA" id="ARBA00022884"/>
    </source>
</evidence>
<evidence type="ECO:0000256" key="16">
    <source>
        <dbReference type="ARBA" id="ARBA00049255"/>
    </source>
</evidence>
<dbReference type="PROSITE" id="PS50886">
    <property type="entry name" value="TRBD"/>
    <property type="match status" value="1"/>
</dbReference>
<keyword evidence="9" id="KW-0547">Nucleotide-binding</keyword>
<dbReference type="InterPro" id="IPR005146">
    <property type="entry name" value="B3/B4_tRNA-bd"/>
</dbReference>
<evidence type="ECO:0000256" key="10">
    <source>
        <dbReference type="ARBA" id="ARBA00022840"/>
    </source>
</evidence>
<dbReference type="Pfam" id="PF03484">
    <property type="entry name" value="B5"/>
    <property type="match status" value="1"/>
</dbReference>
<dbReference type="InterPro" id="IPR012340">
    <property type="entry name" value="NA-bd_OB-fold"/>
</dbReference>
<dbReference type="InterPro" id="IPR002547">
    <property type="entry name" value="tRNA-bd_dom"/>
</dbReference>
<feature type="domain" description="B5" evidence="18">
    <location>
        <begin position="400"/>
        <end position="476"/>
    </location>
</feature>
<evidence type="ECO:0000256" key="14">
    <source>
        <dbReference type="ARBA" id="ARBA00023146"/>
    </source>
</evidence>
<dbReference type="PROSITE" id="PS51483">
    <property type="entry name" value="B5"/>
    <property type="match status" value="1"/>
</dbReference>
<comment type="similarity">
    <text evidence="2">Belongs to the phenylalanyl-tRNA synthetase beta subunit family. Type 1 subfamily.</text>
</comment>
<dbReference type="SUPFAM" id="SSF56037">
    <property type="entry name" value="PheT/TilS domain"/>
    <property type="match status" value="1"/>
</dbReference>
<dbReference type="Gene3D" id="3.30.56.10">
    <property type="match status" value="2"/>
</dbReference>
<dbReference type="GO" id="GO:0009328">
    <property type="term" value="C:phenylalanine-tRNA ligase complex"/>
    <property type="evidence" value="ECO:0007669"/>
    <property type="project" value="TreeGrafter"/>
</dbReference>
<organism evidence="19">
    <name type="scientific">marine metagenome</name>
    <dbReference type="NCBI Taxonomy" id="408172"/>
    <lineage>
        <taxon>unclassified sequences</taxon>
        <taxon>metagenomes</taxon>
        <taxon>ecological metagenomes</taxon>
    </lineage>
</organism>
<evidence type="ECO:0000256" key="2">
    <source>
        <dbReference type="ARBA" id="ARBA00008653"/>
    </source>
</evidence>
<keyword evidence="8" id="KW-0479">Metal-binding</keyword>
<evidence type="ECO:0000256" key="8">
    <source>
        <dbReference type="ARBA" id="ARBA00022723"/>
    </source>
</evidence>
<accession>A0A381WEJ1</accession>
<evidence type="ECO:0000313" key="19">
    <source>
        <dbReference type="EMBL" id="SVA50882.1"/>
    </source>
</evidence>
<dbReference type="PANTHER" id="PTHR10947:SF0">
    <property type="entry name" value="PHENYLALANINE--TRNA LIGASE BETA SUBUNIT"/>
    <property type="match status" value="1"/>
</dbReference>
<evidence type="ECO:0000256" key="4">
    <source>
        <dbReference type="ARBA" id="ARBA00017032"/>
    </source>
</evidence>
<comment type="subcellular location">
    <subcellularLocation>
        <location evidence="1">Cytoplasm</location>
    </subcellularLocation>
</comment>
<keyword evidence="11" id="KW-0460">Magnesium</keyword>
<dbReference type="SMART" id="SM00873">
    <property type="entry name" value="B3_4"/>
    <property type="match status" value="1"/>
</dbReference>
<name>A0A381WEJ1_9ZZZZ</name>